<dbReference type="AlphaFoldDB" id="A0AAN8R885"/>
<keyword evidence="9" id="KW-1185">Reference proteome</keyword>
<dbReference type="InterPro" id="IPR012849">
    <property type="entry name" value="Abl-interactor_HHR_dom"/>
</dbReference>
<evidence type="ECO:0000256" key="4">
    <source>
        <dbReference type="ARBA" id="ARBA00022553"/>
    </source>
</evidence>
<evidence type="ECO:0000256" key="3">
    <source>
        <dbReference type="ARBA" id="ARBA00022490"/>
    </source>
</evidence>
<evidence type="ECO:0000313" key="8">
    <source>
        <dbReference type="EMBL" id="KAK6328971.1"/>
    </source>
</evidence>
<dbReference type="GO" id="GO:0030027">
    <property type="term" value="C:lamellipodium"/>
    <property type="evidence" value="ECO:0007669"/>
    <property type="project" value="TreeGrafter"/>
</dbReference>
<protein>
    <recommendedName>
        <fullName evidence="7">Abl-interactor homeo-domain homologous domain-containing protein</fullName>
    </recommendedName>
</protein>
<evidence type="ECO:0000256" key="5">
    <source>
        <dbReference type="ARBA" id="ARBA00023054"/>
    </source>
</evidence>
<dbReference type="GO" id="GO:0001764">
    <property type="term" value="P:neuron migration"/>
    <property type="evidence" value="ECO:0007669"/>
    <property type="project" value="TreeGrafter"/>
</dbReference>
<feature type="region of interest" description="Disordered" evidence="6">
    <location>
        <begin position="278"/>
        <end position="322"/>
    </location>
</feature>
<dbReference type="GO" id="GO:0017124">
    <property type="term" value="F:SH3 domain binding"/>
    <property type="evidence" value="ECO:0007669"/>
    <property type="project" value="TreeGrafter"/>
</dbReference>
<keyword evidence="5" id="KW-0175">Coiled coil</keyword>
<evidence type="ECO:0000313" key="9">
    <source>
        <dbReference type="Proteomes" id="UP001356427"/>
    </source>
</evidence>
<proteinExistence type="inferred from homology"/>
<name>A0AAN8R885_9TELE</name>
<dbReference type="GO" id="GO:0035591">
    <property type="term" value="F:signaling adaptor activity"/>
    <property type="evidence" value="ECO:0007669"/>
    <property type="project" value="TreeGrafter"/>
</dbReference>
<dbReference type="PANTHER" id="PTHR10460:SF60">
    <property type="entry name" value="ABI GENE FAMILY MEMBER 3"/>
    <property type="match status" value="1"/>
</dbReference>
<organism evidence="8 9">
    <name type="scientific">Coregonus suidteri</name>
    <dbReference type="NCBI Taxonomy" id="861788"/>
    <lineage>
        <taxon>Eukaryota</taxon>
        <taxon>Metazoa</taxon>
        <taxon>Chordata</taxon>
        <taxon>Craniata</taxon>
        <taxon>Vertebrata</taxon>
        <taxon>Euteleostomi</taxon>
        <taxon>Actinopterygii</taxon>
        <taxon>Neopterygii</taxon>
        <taxon>Teleostei</taxon>
        <taxon>Protacanthopterygii</taxon>
        <taxon>Salmoniformes</taxon>
        <taxon>Salmonidae</taxon>
        <taxon>Coregoninae</taxon>
        <taxon>Coregonus</taxon>
    </lineage>
</organism>
<feature type="region of interest" description="Disordered" evidence="6">
    <location>
        <begin position="337"/>
        <end position="356"/>
    </location>
</feature>
<evidence type="ECO:0000256" key="2">
    <source>
        <dbReference type="ARBA" id="ARBA00010020"/>
    </source>
</evidence>
<dbReference type="GO" id="GO:0031209">
    <property type="term" value="C:SCAR complex"/>
    <property type="evidence" value="ECO:0007669"/>
    <property type="project" value="TreeGrafter"/>
</dbReference>
<accession>A0AAN8R885</accession>
<dbReference type="PANTHER" id="PTHR10460">
    <property type="entry name" value="ABL INTERACTOR FAMILY MEMBER"/>
    <property type="match status" value="1"/>
</dbReference>
<feature type="compositionally biased region" description="Pro residues" evidence="6">
    <location>
        <begin position="299"/>
        <end position="315"/>
    </location>
</feature>
<evidence type="ECO:0000259" key="7">
    <source>
        <dbReference type="Pfam" id="PF07815"/>
    </source>
</evidence>
<dbReference type="InterPro" id="IPR028457">
    <property type="entry name" value="ABI"/>
</dbReference>
<keyword evidence="3" id="KW-0963">Cytoplasm</keyword>
<keyword evidence="4" id="KW-0597">Phosphoprotein</keyword>
<gene>
    <name evidence="8" type="ORF">J4Q44_G00009490</name>
</gene>
<feature type="region of interest" description="Disordered" evidence="6">
    <location>
        <begin position="166"/>
        <end position="206"/>
    </location>
</feature>
<dbReference type="Proteomes" id="UP001356427">
    <property type="component" value="Unassembled WGS sequence"/>
</dbReference>
<sequence length="405" mass="44667">MTAQNKCSELATQILKEAPTSRKALIDNYNNLHKVADYCENNYLGLQDVDTWRGLEETKALTTQALASVAYQINSLATSVLRLLDTQAMQLKDMENSLNLLSLAVAIHQEKVSRREMGVFTIVTKLACTKLMSPPKAGREPEGCYIRRSISFTELDTLGHSFHLNELQPRKRTGTTESVRSTGSCGPVACPVAPDTQPGEPSSASVNKDLYRSNLGINVALPSVPTVPASSNLTQDCPPPPPGSTFFIVPFICIALYLLCCRSKWLCTQEEESDDSSIYVIPMHEEERTEGRREEPRPPSRPPRPSRAPTPPPLPTTVYRPPYRELPPYSSVDLINPAPPYTPFDPKDPEDVPPSYRAVIEDIPPVYSAVVVPDDLPSAWYPPLPPVSPPLYPSPGYAQPPLPRP</sequence>
<dbReference type="EMBL" id="JAGTTL010000001">
    <property type="protein sequence ID" value="KAK6328971.1"/>
    <property type="molecule type" value="Genomic_DNA"/>
</dbReference>
<evidence type="ECO:0000256" key="6">
    <source>
        <dbReference type="SAM" id="MobiDB-lite"/>
    </source>
</evidence>
<feature type="compositionally biased region" description="Basic and acidic residues" evidence="6">
    <location>
        <begin position="283"/>
        <end position="298"/>
    </location>
</feature>
<dbReference type="Pfam" id="PF07815">
    <property type="entry name" value="Abi_HHR"/>
    <property type="match status" value="1"/>
</dbReference>
<evidence type="ECO:0000256" key="1">
    <source>
        <dbReference type="ARBA" id="ARBA00004496"/>
    </source>
</evidence>
<comment type="caution">
    <text evidence="8">The sequence shown here is derived from an EMBL/GenBank/DDBJ whole genome shotgun (WGS) entry which is preliminary data.</text>
</comment>
<feature type="domain" description="Abl-interactor homeo-domain homologous" evidence="7">
    <location>
        <begin position="102"/>
        <end position="174"/>
    </location>
</feature>
<reference evidence="8 9" key="1">
    <citation type="submission" date="2021-04" db="EMBL/GenBank/DDBJ databases">
        <authorList>
            <person name="De Guttry C."/>
            <person name="Zahm M."/>
            <person name="Klopp C."/>
            <person name="Cabau C."/>
            <person name="Louis A."/>
            <person name="Berthelot C."/>
            <person name="Parey E."/>
            <person name="Roest Crollius H."/>
            <person name="Montfort J."/>
            <person name="Robinson-Rechavi M."/>
            <person name="Bucao C."/>
            <person name="Bouchez O."/>
            <person name="Gislard M."/>
            <person name="Lluch J."/>
            <person name="Milhes M."/>
            <person name="Lampietro C."/>
            <person name="Lopez Roques C."/>
            <person name="Donnadieu C."/>
            <person name="Braasch I."/>
            <person name="Desvignes T."/>
            <person name="Postlethwait J."/>
            <person name="Bobe J."/>
            <person name="Wedekind C."/>
            <person name="Guiguen Y."/>
        </authorList>
    </citation>
    <scope>NUCLEOTIDE SEQUENCE [LARGE SCALE GENOMIC DNA]</scope>
    <source>
        <strain evidence="8">Cs_M1</strain>
        <tissue evidence="8">Blood</tissue>
    </source>
</reference>
<feature type="compositionally biased region" description="Polar residues" evidence="6">
    <location>
        <begin position="175"/>
        <end position="184"/>
    </location>
</feature>
<dbReference type="GO" id="GO:0098858">
    <property type="term" value="C:actin-based cell projection"/>
    <property type="evidence" value="ECO:0007669"/>
    <property type="project" value="TreeGrafter"/>
</dbReference>
<dbReference type="Gene3D" id="6.10.140.1620">
    <property type="match status" value="1"/>
</dbReference>
<comment type="similarity">
    <text evidence="2">Belongs to the ABI family.</text>
</comment>
<comment type="subcellular location">
    <subcellularLocation>
        <location evidence="1">Cytoplasm</location>
    </subcellularLocation>
</comment>